<gene>
    <name evidence="1" type="ORF">Patl1_31704</name>
</gene>
<proteinExistence type="predicted"/>
<accession>A0ACC1AQ76</accession>
<reference evidence="2" key="1">
    <citation type="journal article" date="2023" name="G3 (Bethesda)">
        <title>Genome assembly and association tests identify interacting loci associated with vigor, precocity, and sex in interspecific pistachio rootstocks.</title>
        <authorList>
            <person name="Palmer W."/>
            <person name="Jacygrad E."/>
            <person name="Sagayaradj S."/>
            <person name="Cavanaugh K."/>
            <person name="Han R."/>
            <person name="Bertier L."/>
            <person name="Beede B."/>
            <person name="Kafkas S."/>
            <person name="Golino D."/>
            <person name="Preece J."/>
            <person name="Michelmore R."/>
        </authorList>
    </citation>
    <scope>NUCLEOTIDE SEQUENCE [LARGE SCALE GENOMIC DNA]</scope>
</reference>
<protein>
    <submittedName>
        <fullName evidence="1">Uncharacterized protein</fullName>
    </submittedName>
</protein>
<dbReference type="Proteomes" id="UP001164250">
    <property type="component" value="Chromosome 9"/>
</dbReference>
<evidence type="ECO:0000313" key="1">
    <source>
        <dbReference type="EMBL" id="KAJ0088724.1"/>
    </source>
</evidence>
<evidence type="ECO:0000313" key="2">
    <source>
        <dbReference type="Proteomes" id="UP001164250"/>
    </source>
</evidence>
<comment type="caution">
    <text evidence="1">The sequence shown here is derived from an EMBL/GenBank/DDBJ whole genome shotgun (WGS) entry which is preliminary data.</text>
</comment>
<sequence length="101" mass="11580">MHALYDIQRVCARPFLEHKTDRASRQHVGPGPTVIRGGDGDSHIRLKAVAVVLLYTCGRSQYGMQLLVRTCHYLFSNFFARISNFMNRVLILLKLINICIY</sequence>
<name>A0ACC1AQ76_9ROSI</name>
<dbReference type="EMBL" id="CM047905">
    <property type="protein sequence ID" value="KAJ0088724.1"/>
    <property type="molecule type" value="Genomic_DNA"/>
</dbReference>
<keyword evidence="2" id="KW-1185">Reference proteome</keyword>
<organism evidence="1 2">
    <name type="scientific">Pistacia atlantica</name>
    <dbReference type="NCBI Taxonomy" id="434234"/>
    <lineage>
        <taxon>Eukaryota</taxon>
        <taxon>Viridiplantae</taxon>
        <taxon>Streptophyta</taxon>
        <taxon>Embryophyta</taxon>
        <taxon>Tracheophyta</taxon>
        <taxon>Spermatophyta</taxon>
        <taxon>Magnoliopsida</taxon>
        <taxon>eudicotyledons</taxon>
        <taxon>Gunneridae</taxon>
        <taxon>Pentapetalae</taxon>
        <taxon>rosids</taxon>
        <taxon>malvids</taxon>
        <taxon>Sapindales</taxon>
        <taxon>Anacardiaceae</taxon>
        <taxon>Pistacia</taxon>
    </lineage>
</organism>